<dbReference type="RefSeq" id="WP_039346426.1">
    <property type="nucleotide sequence ID" value="NZ_AP018358.1"/>
</dbReference>
<evidence type="ECO:0000313" key="6">
    <source>
        <dbReference type="Proteomes" id="UP001220209"/>
    </source>
</evidence>
<dbReference type="Proteomes" id="UP000611459">
    <property type="component" value="Unassembled WGS sequence"/>
</dbReference>
<evidence type="ECO:0000313" key="2">
    <source>
        <dbReference type="EMBL" id="MBO1831872.1"/>
    </source>
</evidence>
<evidence type="ECO:0000313" key="3">
    <source>
        <dbReference type="EMBL" id="WFN18160.1"/>
    </source>
</evidence>
<reference evidence="1" key="1">
    <citation type="submission" date="2021-01" db="EMBL/GenBank/DDBJ databases">
        <title>Outbreak of Burkholderia contaminns endophthalmitis traced to a clinical ventilation system.</title>
        <authorList>
            <person name="Lipuma J."/>
            <person name="Spilker T."/>
            <person name="Kratholm J."/>
        </authorList>
    </citation>
    <scope>NUCLEOTIDE SEQUENCE</scope>
    <source>
        <strain evidence="1">HI4954</strain>
    </source>
</reference>
<evidence type="ECO:0000313" key="5">
    <source>
        <dbReference type="Proteomes" id="UP000664048"/>
    </source>
</evidence>
<reference evidence="2 5" key="2">
    <citation type="submission" date="2021-03" db="EMBL/GenBank/DDBJ databases">
        <title>Clinical course, treatment and visual outcome of an outbreak of Burkholderia contaminans endophthalmitis following cataract surgery.</title>
        <authorList>
            <person name="Lind C."/>
            <person name="Olsen K."/>
            <person name="Angelsen N.K."/>
            <person name="Krefting E.A."/>
            <person name="Fossen K."/>
            <person name="Gravningen K."/>
            <person name="Depoorter E."/>
            <person name="Vandamme P."/>
            <person name="Bertelsen G."/>
        </authorList>
    </citation>
    <scope>NUCLEOTIDE SEQUENCE [LARGE SCALE GENOMIC DNA]</scope>
    <source>
        <strain evidence="2 5">51242556</strain>
    </source>
</reference>
<organism evidence="1 4">
    <name type="scientific">Burkholderia contaminans</name>
    <dbReference type="NCBI Taxonomy" id="488447"/>
    <lineage>
        <taxon>Bacteria</taxon>
        <taxon>Pseudomonadati</taxon>
        <taxon>Pseudomonadota</taxon>
        <taxon>Betaproteobacteria</taxon>
        <taxon>Burkholderiales</taxon>
        <taxon>Burkholderiaceae</taxon>
        <taxon>Burkholderia</taxon>
        <taxon>Burkholderia cepacia complex</taxon>
    </lineage>
</organism>
<accession>A0A1E3FWK7</accession>
<dbReference type="EMBL" id="JAENIB010000006">
    <property type="protein sequence ID" value="MBK1931847.1"/>
    <property type="molecule type" value="Genomic_DNA"/>
</dbReference>
<sequence>MRLSWRGFPVFARFEASRILAERAHVCAEPRVRREVAIRFRNLPRKAVHFNGERERVVCNAQISLRIAAFASDSKRCAMQRRA</sequence>
<evidence type="ECO:0000313" key="1">
    <source>
        <dbReference type="EMBL" id="MBK1931847.1"/>
    </source>
</evidence>
<reference evidence="3 6" key="3">
    <citation type="submission" date="2021-12" db="EMBL/GenBank/DDBJ databases">
        <title>Genomic and phenotypic characterization of three Burkholderia contaminans isolates recovered from different sources.</title>
        <authorList>
            <person name="Lopez De Volder A."/>
            <person name="Fan Y."/>
            <person name="Nunvar J."/>
            <person name="Herrera T."/>
            <person name="Timp W."/>
            <person name="Degrossi J."/>
        </authorList>
    </citation>
    <scope>NUCLEOTIDE SEQUENCE [LARGE SCALE GENOMIC DNA]</scope>
    <source>
        <strain evidence="3 6">LMG 23361</strain>
    </source>
</reference>
<gene>
    <name evidence="2" type="ORF">J4M89_21075</name>
    <name evidence="1" type="ORF">JIN94_18325</name>
    <name evidence="3" type="ORF">LXE91_03750</name>
</gene>
<protein>
    <submittedName>
        <fullName evidence="1">Uncharacterized protein</fullName>
    </submittedName>
</protein>
<proteinExistence type="predicted"/>
<name>A0A1E3FWK7_9BURK</name>
<dbReference type="EMBL" id="JAGEMX010000006">
    <property type="protein sequence ID" value="MBO1831872.1"/>
    <property type="molecule type" value="Genomic_DNA"/>
</dbReference>
<dbReference type="AlphaFoldDB" id="A0A1E3FWK7"/>
<keyword evidence="5" id="KW-1185">Reference proteome</keyword>
<dbReference type="Proteomes" id="UP000664048">
    <property type="component" value="Unassembled WGS sequence"/>
</dbReference>
<dbReference type="GeneID" id="93193973"/>
<dbReference type="Proteomes" id="UP001220209">
    <property type="component" value="Chromosome 1"/>
</dbReference>
<evidence type="ECO:0000313" key="4">
    <source>
        <dbReference type="Proteomes" id="UP000611459"/>
    </source>
</evidence>
<dbReference type="EMBL" id="CP090640">
    <property type="protein sequence ID" value="WFN18160.1"/>
    <property type="molecule type" value="Genomic_DNA"/>
</dbReference>